<protein>
    <recommendedName>
        <fullName evidence="4">Cytochrome c oxidase subunit 1</fullName>
    </recommendedName>
    <alternativeName>
        <fullName evidence="6">Cytochrome c oxidase polypeptide I</fullName>
    </alternativeName>
</protein>
<organism evidence="10 11">
    <name type="scientific">Ancylostoma ceylanicum</name>
    <dbReference type="NCBI Taxonomy" id="53326"/>
    <lineage>
        <taxon>Eukaryota</taxon>
        <taxon>Metazoa</taxon>
        <taxon>Ecdysozoa</taxon>
        <taxon>Nematoda</taxon>
        <taxon>Chromadorea</taxon>
        <taxon>Rhabditida</taxon>
        <taxon>Rhabditina</taxon>
        <taxon>Rhabditomorpha</taxon>
        <taxon>Strongyloidea</taxon>
        <taxon>Ancylostomatidae</taxon>
        <taxon>Ancylostomatinae</taxon>
        <taxon>Ancylostoma</taxon>
    </lineage>
</organism>
<dbReference type="Proteomes" id="UP000054495">
    <property type="component" value="Unassembled WGS sequence"/>
</dbReference>
<comment type="cofactor">
    <cofactor evidence="1">
        <name>heme</name>
        <dbReference type="ChEBI" id="CHEBI:30413"/>
    </cofactor>
</comment>
<comment type="similarity">
    <text evidence="3">Belongs to the heme-copper respiratory oxidase family.</text>
</comment>
<feature type="transmembrane region" description="Helical" evidence="8">
    <location>
        <begin position="65"/>
        <end position="89"/>
    </location>
</feature>
<dbReference type="UniPathway" id="UPA00705"/>
<dbReference type="SUPFAM" id="SSF81442">
    <property type="entry name" value="Cytochrome c oxidase subunit I-like"/>
    <property type="match status" value="1"/>
</dbReference>
<accession>A0A0D6L3T5</accession>
<proteinExistence type="inferred from homology"/>
<dbReference type="InterPro" id="IPR000883">
    <property type="entry name" value="Cyt_C_Oxase_1"/>
</dbReference>
<comment type="pathway">
    <text evidence="2">Energy metabolism; oxidative phosphorylation.</text>
</comment>
<evidence type="ECO:0000259" key="9">
    <source>
        <dbReference type="PROSITE" id="PS50855"/>
    </source>
</evidence>
<dbReference type="InterPro" id="IPR036927">
    <property type="entry name" value="Cyt_c_oxase-like_su1_sf"/>
</dbReference>
<sequence length="120" mass="13596">MLIAPSWGGMLNGLLTLRGAWDKVRDNVTLKFMVVALTCYGMATFEGPLLSLKNVNMLSHFTDWTIAHVHVGGLGWNGMLTFGMLYWLFPKMFRTELYSKKLANQHFWIATLGIILYAIP</sequence>
<reference evidence="10 11" key="1">
    <citation type="submission" date="2013-05" db="EMBL/GenBank/DDBJ databases">
        <title>Draft genome of the parasitic nematode Anyclostoma ceylanicum.</title>
        <authorList>
            <person name="Mitreva M."/>
        </authorList>
    </citation>
    <scope>NUCLEOTIDE SEQUENCE [LARGE SCALE GENOMIC DNA]</scope>
</reference>
<evidence type="ECO:0000256" key="4">
    <source>
        <dbReference type="ARBA" id="ARBA00015947"/>
    </source>
</evidence>
<dbReference type="PROSITE" id="PS50855">
    <property type="entry name" value="COX1"/>
    <property type="match status" value="1"/>
</dbReference>
<keyword evidence="11" id="KW-1185">Reference proteome</keyword>
<dbReference type="Gene3D" id="1.20.210.10">
    <property type="entry name" value="Cytochrome c oxidase-like, subunit I domain"/>
    <property type="match status" value="1"/>
</dbReference>
<evidence type="ECO:0000256" key="8">
    <source>
        <dbReference type="SAM" id="Phobius"/>
    </source>
</evidence>
<evidence type="ECO:0000313" key="11">
    <source>
        <dbReference type="Proteomes" id="UP000054495"/>
    </source>
</evidence>
<dbReference type="PANTHER" id="PTHR10422:SF29">
    <property type="entry name" value="CYTOCHROME C OXIDASE SUBUNIT 1 HOMOLOG, BACTEROID"/>
    <property type="match status" value="1"/>
</dbReference>
<keyword evidence="5" id="KW-1278">Translocase</keyword>
<dbReference type="GO" id="GO:0006119">
    <property type="term" value="P:oxidative phosphorylation"/>
    <property type="evidence" value="ECO:0007669"/>
    <property type="project" value="UniProtKB-UniPathway"/>
</dbReference>
<dbReference type="GO" id="GO:0016020">
    <property type="term" value="C:membrane"/>
    <property type="evidence" value="ECO:0007669"/>
    <property type="project" value="InterPro"/>
</dbReference>
<evidence type="ECO:0000256" key="5">
    <source>
        <dbReference type="ARBA" id="ARBA00022967"/>
    </source>
</evidence>
<feature type="non-terminal residue" evidence="10">
    <location>
        <position position="120"/>
    </location>
</feature>
<dbReference type="InterPro" id="IPR023616">
    <property type="entry name" value="Cyt_c_oxase-like_su1_dom"/>
</dbReference>
<dbReference type="GO" id="GO:0004129">
    <property type="term" value="F:cytochrome-c oxidase activity"/>
    <property type="evidence" value="ECO:0007669"/>
    <property type="project" value="UniProtKB-EC"/>
</dbReference>
<gene>
    <name evidence="10" type="ORF">ANCCEY_15513</name>
</gene>
<dbReference type="Pfam" id="PF00115">
    <property type="entry name" value="COX1"/>
    <property type="match status" value="1"/>
</dbReference>
<evidence type="ECO:0000256" key="7">
    <source>
        <dbReference type="ARBA" id="ARBA00049512"/>
    </source>
</evidence>
<dbReference type="GO" id="GO:0022904">
    <property type="term" value="P:respiratory electron transport chain"/>
    <property type="evidence" value="ECO:0007669"/>
    <property type="project" value="TreeGrafter"/>
</dbReference>
<feature type="domain" description="Cytochrome oxidase subunit I profile" evidence="9">
    <location>
        <begin position="1"/>
        <end position="120"/>
    </location>
</feature>
<keyword evidence="8" id="KW-0812">Transmembrane</keyword>
<feature type="transmembrane region" description="Helical" evidence="8">
    <location>
        <begin position="101"/>
        <end position="119"/>
    </location>
</feature>
<evidence type="ECO:0000256" key="3">
    <source>
        <dbReference type="ARBA" id="ARBA00009578"/>
    </source>
</evidence>
<dbReference type="GO" id="GO:0015990">
    <property type="term" value="P:electron transport coupled proton transport"/>
    <property type="evidence" value="ECO:0007669"/>
    <property type="project" value="TreeGrafter"/>
</dbReference>
<dbReference type="EMBL" id="KE128539">
    <property type="protein sequence ID" value="EPB65424.1"/>
    <property type="molecule type" value="Genomic_DNA"/>
</dbReference>
<dbReference type="GO" id="GO:0020037">
    <property type="term" value="F:heme binding"/>
    <property type="evidence" value="ECO:0007669"/>
    <property type="project" value="InterPro"/>
</dbReference>
<comment type="catalytic activity">
    <reaction evidence="7">
        <text>4 Fe(II)-[cytochrome c] + O2 + 8 H(+)(in) = 4 Fe(III)-[cytochrome c] + 2 H2O + 4 H(+)(out)</text>
        <dbReference type="Rhea" id="RHEA:11436"/>
        <dbReference type="Rhea" id="RHEA-COMP:10350"/>
        <dbReference type="Rhea" id="RHEA-COMP:14399"/>
        <dbReference type="ChEBI" id="CHEBI:15377"/>
        <dbReference type="ChEBI" id="CHEBI:15378"/>
        <dbReference type="ChEBI" id="CHEBI:15379"/>
        <dbReference type="ChEBI" id="CHEBI:29033"/>
        <dbReference type="ChEBI" id="CHEBI:29034"/>
        <dbReference type="EC" id="7.1.1.9"/>
    </reaction>
    <physiologicalReaction direction="left-to-right" evidence="7">
        <dbReference type="Rhea" id="RHEA:11437"/>
    </physiologicalReaction>
</comment>
<evidence type="ECO:0000256" key="2">
    <source>
        <dbReference type="ARBA" id="ARBA00004673"/>
    </source>
</evidence>
<keyword evidence="8" id="KW-0472">Membrane</keyword>
<name>A0A0D6L3T5_9BILA</name>
<dbReference type="AlphaFoldDB" id="A0A0D6L3T5"/>
<feature type="transmembrane region" description="Helical" evidence="8">
    <location>
        <begin position="28"/>
        <end position="45"/>
    </location>
</feature>
<keyword evidence="8" id="KW-1133">Transmembrane helix</keyword>
<evidence type="ECO:0000256" key="6">
    <source>
        <dbReference type="ARBA" id="ARBA00032715"/>
    </source>
</evidence>
<dbReference type="PANTHER" id="PTHR10422">
    <property type="entry name" value="CYTOCHROME C OXIDASE SUBUNIT 1"/>
    <property type="match status" value="1"/>
</dbReference>
<evidence type="ECO:0000313" key="10">
    <source>
        <dbReference type="EMBL" id="EPB65424.1"/>
    </source>
</evidence>
<evidence type="ECO:0000256" key="1">
    <source>
        <dbReference type="ARBA" id="ARBA00001971"/>
    </source>
</evidence>